<dbReference type="STRING" id="1849047.A0A3D8QYC7"/>
<organism evidence="4 5">
    <name type="scientific">Coleophoma cylindrospora</name>
    <dbReference type="NCBI Taxonomy" id="1849047"/>
    <lineage>
        <taxon>Eukaryota</taxon>
        <taxon>Fungi</taxon>
        <taxon>Dikarya</taxon>
        <taxon>Ascomycota</taxon>
        <taxon>Pezizomycotina</taxon>
        <taxon>Leotiomycetes</taxon>
        <taxon>Helotiales</taxon>
        <taxon>Dermateaceae</taxon>
        <taxon>Coleophoma</taxon>
    </lineage>
</organism>
<name>A0A3D8QYC7_9HELO</name>
<comment type="caution">
    <text evidence="4">The sequence shown here is derived from an EMBL/GenBank/DDBJ whole genome shotgun (WGS) entry which is preliminary data.</text>
</comment>
<accession>A0A3D8QYC7</accession>
<dbReference type="OrthoDB" id="674604at2759"/>
<keyword evidence="5" id="KW-1185">Reference proteome</keyword>
<feature type="domain" description="Nephrocystin 3-like N-terminal" evidence="3">
    <location>
        <begin position="513"/>
        <end position="674"/>
    </location>
</feature>
<dbReference type="InterPro" id="IPR056884">
    <property type="entry name" value="NPHP3-like_N"/>
</dbReference>
<feature type="region of interest" description="Disordered" evidence="2">
    <location>
        <begin position="1"/>
        <end position="61"/>
    </location>
</feature>
<reference evidence="4 5" key="1">
    <citation type="journal article" date="2018" name="IMA Fungus">
        <title>IMA Genome-F 9: Draft genome sequence of Annulohypoxylon stygium, Aspergillus mulundensis, Berkeleyomyces basicola (syn. Thielaviopsis basicola), Ceratocystis smalleyi, two Cercospora beticola strains, Coleophoma cylindrospora, Fusarium fracticaudum, Phialophora cf. hyalina, and Morchella septimelata.</title>
        <authorList>
            <person name="Wingfield B.D."/>
            <person name="Bills G.F."/>
            <person name="Dong Y."/>
            <person name="Huang W."/>
            <person name="Nel W.J."/>
            <person name="Swalarsk-Parry B.S."/>
            <person name="Vaghefi N."/>
            <person name="Wilken P.M."/>
            <person name="An Z."/>
            <person name="de Beer Z.W."/>
            <person name="De Vos L."/>
            <person name="Chen L."/>
            <person name="Duong T.A."/>
            <person name="Gao Y."/>
            <person name="Hammerbacher A."/>
            <person name="Kikkert J.R."/>
            <person name="Li Y."/>
            <person name="Li H."/>
            <person name="Li K."/>
            <person name="Li Q."/>
            <person name="Liu X."/>
            <person name="Ma X."/>
            <person name="Naidoo K."/>
            <person name="Pethybridge S.J."/>
            <person name="Sun J."/>
            <person name="Steenkamp E.T."/>
            <person name="van der Nest M.A."/>
            <person name="van Wyk S."/>
            <person name="Wingfield M.J."/>
            <person name="Xiong C."/>
            <person name="Yue Q."/>
            <person name="Zhang X."/>
        </authorList>
    </citation>
    <scope>NUCLEOTIDE SEQUENCE [LARGE SCALE GENOMIC DNA]</scope>
    <source>
        <strain evidence="4 5">BP6252</strain>
    </source>
</reference>
<dbReference type="Proteomes" id="UP000256645">
    <property type="component" value="Unassembled WGS sequence"/>
</dbReference>
<gene>
    <name evidence="4" type="ORF">BP6252_10189</name>
</gene>
<dbReference type="PANTHER" id="PTHR10039:SF14">
    <property type="entry name" value="NACHT DOMAIN-CONTAINING PROTEIN"/>
    <property type="match status" value="1"/>
</dbReference>
<protein>
    <recommendedName>
        <fullName evidence="3">Nephrocystin 3-like N-terminal domain-containing protein</fullName>
    </recommendedName>
</protein>
<dbReference type="EMBL" id="PDLM01000011">
    <property type="protein sequence ID" value="RDW66554.1"/>
    <property type="molecule type" value="Genomic_DNA"/>
</dbReference>
<dbReference type="InterPro" id="IPR027417">
    <property type="entry name" value="P-loop_NTPase"/>
</dbReference>
<sequence>MPPKREAESSDATSRGLAPESVRPLKRRRRRNKSNKSSQVASGNGDGRGDPSGGPDNGGADGQFTTVDVVIDLLDYLFNALIRKLLQINSFSSNTAPSFFVVYAHDKIDENNRKAGSDQVRKLIEWLEVVHSKIISDQSPLFRDWPRKSDGTQGNHDILANQFCILPQGKNTDKSKDPLTRGVDKVILFCSELLEDYYGESKHGEMKAYTENLTTYYSRKEEKYLSEDAKTAKKIRKKIRAIANKYTNKPGFHHVLTELIFMELRFKPDFNKEIIPVILSGEGMESLPIIKSKDKEFLIWMKPPKPDQTDWIFHETQVLHRLFFKLLLRLFDERQTLVKEFRSCYDICAGILSQYSVRLPSQEEFGETIKEHLAKTVRKVIDQDIASLQVMLSEKDRLKQERLNEARHIEVDGSELKVQPLAPSHSNISNVNQSNSTGNINVAGLRIKGNGNLNIAGTIRKITNNMTNNYNYNSDYQEKALNELPVASEAMYTSKLWEFQPLCLQETRTELLKQIDRWASDPQSPFIFWLSGIAGTGKSTIARTVCRRFKEEKIIGASFLFSRDKDDLRKPDKFVSTIAAQIARTTPEIIPYLCDVIAKPPPIFEQGLTEQWKDLIDQPLTKLKEVNDPSKSIAVVIDALDECEADNHFNSILQLLTEMKASKANTLRLFITSRPEIAIRCGFHNMPEVSYHNLMLHLIPEEVVKHDITIYLRHELDRIREDKGLGNDWPSEETFQKLLQNSGRLFIYPATICRFLGKSIFPKRDLAKILQSGTAHHRSSDSLDIMYTQILEKAISEVHDEDLKDVVQLFQQIIGSILVLSDTLSANTLTDLLDISSHEMSPILEPLYSVLDIPTSKDQPLRIFHLSFRDFLVNESRCKDSRLRIDQRQAHAKVLTNCLKIMSRRLKKNS</sequence>
<dbReference type="SUPFAM" id="SSF52540">
    <property type="entry name" value="P-loop containing nucleoside triphosphate hydrolases"/>
    <property type="match status" value="1"/>
</dbReference>
<feature type="compositionally biased region" description="Basic residues" evidence="2">
    <location>
        <begin position="24"/>
        <end position="34"/>
    </location>
</feature>
<dbReference type="Pfam" id="PF24883">
    <property type="entry name" value="NPHP3_N"/>
    <property type="match status" value="1"/>
</dbReference>
<evidence type="ECO:0000256" key="1">
    <source>
        <dbReference type="ARBA" id="ARBA00022737"/>
    </source>
</evidence>
<dbReference type="AlphaFoldDB" id="A0A3D8QYC7"/>
<dbReference type="Gene3D" id="3.40.50.300">
    <property type="entry name" value="P-loop containing nucleotide triphosphate hydrolases"/>
    <property type="match status" value="1"/>
</dbReference>
<dbReference type="PANTHER" id="PTHR10039">
    <property type="entry name" value="AMELOGENIN"/>
    <property type="match status" value="1"/>
</dbReference>
<evidence type="ECO:0000313" key="4">
    <source>
        <dbReference type="EMBL" id="RDW66554.1"/>
    </source>
</evidence>
<evidence type="ECO:0000256" key="2">
    <source>
        <dbReference type="SAM" id="MobiDB-lite"/>
    </source>
</evidence>
<evidence type="ECO:0000259" key="3">
    <source>
        <dbReference type="Pfam" id="PF24883"/>
    </source>
</evidence>
<proteinExistence type="predicted"/>
<feature type="compositionally biased region" description="Gly residues" evidence="2">
    <location>
        <begin position="44"/>
        <end position="61"/>
    </location>
</feature>
<evidence type="ECO:0000313" key="5">
    <source>
        <dbReference type="Proteomes" id="UP000256645"/>
    </source>
</evidence>
<keyword evidence="1" id="KW-0677">Repeat</keyword>